<evidence type="ECO:0000256" key="1">
    <source>
        <dbReference type="SAM" id="MobiDB-lite"/>
    </source>
</evidence>
<feature type="region of interest" description="Disordered" evidence="1">
    <location>
        <begin position="1"/>
        <end position="20"/>
    </location>
</feature>
<evidence type="ECO:0000313" key="3">
    <source>
        <dbReference type="Proteomes" id="UP000462363"/>
    </source>
</evidence>
<evidence type="ECO:0000313" key="2">
    <source>
        <dbReference type="EMBL" id="MSS38820.1"/>
    </source>
</evidence>
<dbReference type="EMBL" id="VUMB01000001">
    <property type="protein sequence ID" value="MSS38820.1"/>
    <property type="molecule type" value="Genomic_DNA"/>
</dbReference>
<dbReference type="AlphaFoldDB" id="A0A844F5M2"/>
<dbReference type="Proteomes" id="UP000462363">
    <property type="component" value="Unassembled WGS sequence"/>
</dbReference>
<feature type="compositionally biased region" description="Basic and acidic residues" evidence="1">
    <location>
        <begin position="1"/>
        <end position="14"/>
    </location>
</feature>
<gene>
    <name evidence="2" type="ORF">FYJ37_00250</name>
</gene>
<proteinExistence type="predicted"/>
<dbReference type="RefSeq" id="WP_154322434.1">
    <property type="nucleotide sequence ID" value="NZ_CAJLHJ010000006.1"/>
</dbReference>
<comment type="caution">
    <text evidence="2">The sequence shown here is derived from an EMBL/GenBank/DDBJ whole genome shotgun (WGS) entry which is preliminary data.</text>
</comment>
<name>A0A844F5M2_CLOSV</name>
<reference evidence="2 3" key="1">
    <citation type="submission" date="2019-08" db="EMBL/GenBank/DDBJ databases">
        <title>In-depth cultivation of the pig gut microbiome towards novel bacterial diversity and tailored functional studies.</title>
        <authorList>
            <person name="Wylensek D."/>
            <person name="Hitch T.C.A."/>
            <person name="Clavel T."/>
        </authorList>
    </citation>
    <scope>NUCLEOTIDE SEQUENCE [LARGE SCALE GENOMIC DNA]</scope>
    <source>
        <strain evidence="2 3">BL-389-WT-3D</strain>
    </source>
</reference>
<sequence>MKVRISQDMEKEHSQGMQKSITIRRVTTMNHFGNVFVIIYNKETQRKTPPLMIDNVMIEGQGS</sequence>
<protein>
    <submittedName>
        <fullName evidence="2">Uncharacterized protein</fullName>
    </submittedName>
</protein>
<accession>A0A844F5M2</accession>
<organism evidence="2 3">
    <name type="scientific">Clostridium scindens (strain JCM 10418 / VPI 12708)</name>
    <dbReference type="NCBI Taxonomy" id="29347"/>
    <lineage>
        <taxon>Bacteria</taxon>
        <taxon>Bacillati</taxon>
        <taxon>Bacillota</taxon>
        <taxon>Clostridia</taxon>
        <taxon>Lachnospirales</taxon>
        <taxon>Lachnospiraceae</taxon>
    </lineage>
</organism>